<dbReference type="EnsemblProtists" id="PYU1_T013079">
    <property type="protein sequence ID" value="PYU1_T013079"/>
    <property type="gene ID" value="PYU1_G013052"/>
</dbReference>
<protein>
    <recommendedName>
        <fullName evidence="3">Enoyl-CoA hydratase</fullName>
    </recommendedName>
</protein>
<dbReference type="InterPro" id="IPR001753">
    <property type="entry name" value="Enoyl-CoA_hydra/iso"/>
</dbReference>
<reference evidence="2" key="1">
    <citation type="journal article" date="2010" name="Genome Biol.">
        <title>Genome sequence of the necrotrophic plant pathogen Pythium ultimum reveals original pathogenicity mechanisms and effector repertoire.</title>
        <authorList>
            <person name="Levesque C.A."/>
            <person name="Brouwer H."/>
            <person name="Cano L."/>
            <person name="Hamilton J.P."/>
            <person name="Holt C."/>
            <person name="Huitema E."/>
            <person name="Raffaele S."/>
            <person name="Robideau G.P."/>
            <person name="Thines M."/>
            <person name="Win J."/>
            <person name="Zerillo M.M."/>
            <person name="Beakes G.W."/>
            <person name="Boore J.L."/>
            <person name="Busam D."/>
            <person name="Dumas B."/>
            <person name="Ferriera S."/>
            <person name="Fuerstenberg S.I."/>
            <person name="Gachon C.M."/>
            <person name="Gaulin E."/>
            <person name="Govers F."/>
            <person name="Grenville-Briggs L."/>
            <person name="Horner N."/>
            <person name="Hostetler J."/>
            <person name="Jiang R.H."/>
            <person name="Johnson J."/>
            <person name="Krajaejun T."/>
            <person name="Lin H."/>
            <person name="Meijer H.J."/>
            <person name="Moore B."/>
            <person name="Morris P."/>
            <person name="Phuntmart V."/>
            <person name="Puiu D."/>
            <person name="Shetty J."/>
            <person name="Stajich J.E."/>
            <person name="Tripathy S."/>
            <person name="Wawra S."/>
            <person name="van West P."/>
            <person name="Whitty B.R."/>
            <person name="Coutinho P.M."/>
            <person name="Henrissat B."/>
            <person name="Martin F."/>
            <person name="Thomas P.D."/>
            <person name="Tyler B.M."/>
            <person name="De Vries R.P."/>
            <person name="Kamoun S."/>
            <person name="Yandell M."/>
            <person name="Tisserat N."/>
            <person name="Buell C.R."/>
        </authorList>
    </citation>
    <scope>NUCLEOTIDE SEQUENCE</scope>
    <source>
        <strain evidence="2">DAOM:BR144</strain>
    </source>
</reference>
<accession>K3X780</accession>
<organism evidence="1 2">
    <name type="scientific">Globisporangium ultimum (strain ATCC 200006 / CBS 805.95 / DAOM BR144)</name>
    <name type="common">Pythium ultimum</name>
    <dbReference type="NCBI Taxonomy" id="431595"/>
    <lineage>
        <taxon>Eukaryota</taxon>
        <taxon>Sar</taxon>
        <taxon>Stramenopiles</taxon>
        <taxon>Oomycota</taxon>
        <taxon>Peronosporomycetes</taxon>
        <taxon>Pythiales</taxon>
        <taxon>Pythiaceae</taxon>
        <taxon>Globisporangium</taxon>
    </lineage>
</organism>
<dbReference type="AlphaFoldDB" id="K3X780"/>
<evidence type="ECO:0008006" key="3">
    <source>
        <dbReference type="Google" id="ProtNLM"/>
    </source>
</evidence>
<dbReference type="HOGENOM" id="CLU_009834_7_2_1"/>
<evidence type="ECO:0000313" key="1">
    <source>
        <dbReference type="EnsemblProtists" id="PYU1_T013079"/>
    </source>
</evidence>
<sequence>MPGATKEIVVRRYQQGQHIYVAELHRPPVKNAFNDAVYEQLIEAIAEYEANDALHVLVITGHGDYFTSGADLQQTFLSYDTKDAKNVLPSKGWAKKFMHAMLECKKAIAAAVNGRAIGIGVTLLVHCDFVFATENATFWTPFQRIGIVPEFASSYTFPHVLGALTANDLLMRSKEIDVNRAVACGLVGQVFPVQGFLQRVFAELEPLANDATAAKTLPTYKALIRRVRDPLVREALVNEYVELDRRYLSGETFAAASKVVQQIYGNKKSKL</sequence>
<dbReference type="Proteomes" id="UP000019132">
    <property type="component" value="Unassembled WGS sequence"/>
</dbReference>
<name>K3X780_GLOUD</name>
<dbReference type="Pfam" id="PF00378">
    <property type="entry name" value="ECH_1"/>
    <property type="match status" value="1"/>
</dbReference>
<dbReference type="STRING" id="431595.K3X780"/>
<dbReference type="eggNOG" id="KOG0016">
    <property type="taxonomic scope" value="Eukaryota"/>
</dbReference>
<dbReference type="EMBL" id="GL376570">
    <property type="status" value="NOT_ANNOTATED_CDS"/>
    <property type="molecule type" value="Genomic_DNA"/>
</dbReference>
<keyword evidence="2" id="KW-1185">Reference proteome</keyword>
<reference evidence="1" key="3">
    <citation type="submission" date="2015-02" db="UniProtKB">
        <authorList>
            <consortium name="EnsemblProtists"/>
        </authorList>
    </citation>
    <scope>IDENTIFICATION</scope>
    <source>
        <strain evidence="1">DAOM BR144</strain>
    </source>
</reference>
<reference evidence="2" key="2">
    <citation type="submission" date="2010-04" db="EMBL/GenBank/DDBJ databases">
        <authorList>
            <person name="Buell R."/>
            <person name="Hamilton J."/>
            <person name="Hostetler J."/>
        </authorList>
    </citation>
    <scope>NUCLEOTIDE SEQUENCE [LARGE SCALE GENOMIC DNA]</scope>
    <source>
        <strain evidence="2">DAOM:BR144</strain>
    </source>
</reference>
<dbReference type="InterPro" id="IPR029045">
    <property type="entry name" value="ClpP/crotonase-like_dom_sf"/>
</dbReference>
<dbReference type="Gene3D" id="3.90.226.10">
    <property type="entry name" value="2-enoyl-CoA Hydratase, Chain A, domain 1"/>
    <property type="match status" value="1"/>
</dbReference>
<dbReference type="InterPro" id="IPR051053">
    <property type="entry name" value="ECH/Chromodomain_protein"/>
</dbReference>
<dbReference type="OMA" id="FQAIMDF"/>
<dbReference type="InParanoid" id="K3X780"/>
<proteinExistence type="predicted"/>
<evidence type="ECO:0000313" key="2">
    <source>
        <dbReference type="Proteomes" id="UP000019132"/>
    </source>
</evidence>
<dbReference type="CDD" id="cd06558">
    <property type="entry name" value="crotonase-like"/>
    <property type="match status" value="1"/>
</dbReference>
<dbReference type="PANTHER" id="PTHR43684:SF12">
    <property type="entry name" value="ENOYL-COA ISOMERASE"/>
    <property type="match status" value="1"/>
</dbReference>
<dbReference type="VEuPathDB" id="FungiDB:PYU1_G013052"/>
<dbReference type="PANTHER" id="PTHR43684">
    <property type="match status" value="1"/>
</dbReference>
<dbReference type="SUPFAM" id="SSF52096">
    <property type="entry name" value="ClpP/crotonase"/>
    <property type="match status" value="1"/>
</dbReference>